<evidence type="ECO:0000313" key="4">
    <source>
        <dbReference type="Proteomes" id="UP001295684"/>
    </source>
</evidence>
<dbReference type="Pfam" id="PF02886">
    <property type="entry name" value="LBP_BPI_CETP_C"/>
    <property type="match status" value="1"/>
</dbReference>
<dbReference type="PANTHER" id="PTHR10504:SF131">
    <property type="entry name" value="BPI2 DOMAIN-CONTAINING PROTEIN"/>
    <property type="match status" value="1"/>
</dbReference>
<keyword evidence="1" id="KW-0732">Signal</keyword>
<sequence length="488" mass="55444">MKATIYFLLIALACTSALAVNVTEGAGIAFHVQQSFFTNLKTSLLDEYIRTIETGKIEDILFSHDFGMGDSTFFKVFLNLTNMELHEFGLDTSASYLELHEAEPNLELFISDLNMKATLDFHFGTEPYFLDDHGDGHFYLGKTSIRLGYAIERINGRPTFVTKSATVNSEDFSLVLDGSADFSRVITQMSAALEQLVKTNINDYILGVVDATITPLINGAITSKYNLEYKITDDVVIDLSSSVDPIFTDEHMSLFFKAAARQISQDSPPFRENLRVPSEVDTSGRQLQIGISDFIFNSTLYSLFKTGFLKLDTQNFNGTSFPVPASNFFIIFPTLAEKYGAEDDVFFRITVQETVNPPYVEIVDGYLHAYLDCEIEMYTKRESLLTLQVDSYLELDAYIVKGFLLTLDLRQFRLRVREITQNNIDPNLDNRDIAAFFGLFSGFFRNYVNQFVKNFEVRLPVGDSIDLSQVSMYTRDFYIYADITPYFR</sequence>
<dbReference type="AlphaFoldDB" id="A0AAD1XDY5"/>
<gene>
    <name evidence="3" type="ORF">ECRASSUSDP1_LOCUS8814</name>
</gene>
<protein>
    <recommendedName>
        <fullName evidence="2">Lipid-binding serum glycoprotein C-terminal domain-containing protein</fullName>
    </recommendedName>
</protein>
<feature type="signal peptide" evidence="1">
    <location>
        <begin position="1"/>
        <end position="19"/>
    </location>
</feature>
<evidence type="ECO:0000256" key="1">
    <source>
        <dbReference type="SAM" id="SignalP"/>
    </source>
</evidence>
<dbReference type="Gene3D" id="3.15.10.10">
    <property type="entry name" value="Bactericidal permeability-increasing protein, domain 1"/>
    <property type="match status" value="1"/>
</dbReference>
<feature type="domain" description="Lipid-binding serum glycoprotein C-terminal" evidence="2">
    <location>
        <begin position="282"/>
        <end position="429"/>
    </location>
</feature>
<name>A0AAD1XDY5_EUPCR</name>
<accession>A0AAD1XDY5</accession>
<dbReference type="SUPFAM" id="SSF55394">
    <property type="entry name" value="Bactericidal permeability-increasing protein, BPI"/>
    <property type="match status" value="2"/>
</dbReference>
<evidence type="ECO:0000313" key="3">
    <source>
        <dbReference type="EMBL" id="CAI2367527.1"/>
    </source>
</evidence>
<evidence type="ECO:0000259" key="2">
    <source>
        <dbReference type="Pfam" id="PF02886"/>
    </source>
</evidence>
<dbReference type="InterPro" id="IPR001124">
    <property type="entry name" value="Lipid-bd_serum_glycop_C"/>
</dbReference>
<dbReference type="Gene3D" id="3.15.20.10">
    <property type="entry name" value="Bactericidal permeability-increasing protein, domain 2"/>
    <property type="match status" value="1"/>
</dbReference>
<dbReference type="PANTHER" id="PTHR10504">
    <property type="entry name" value="BACTERICIDAL PERMEABILITY-INCREASING BPI PROTEIN-RELATED"/>
    <property type="match status" value="1"/>
</dbReference>
<reference evidence="3" key="1">
    <citation type="submission" date="2023-07" db="EMBL/GenBank/DDBJ databases">
        <authorList>
            <consortium name="AG Swart"/>
            <person name="Singh M."/>
            <person name="Singh A."/>
            <person name="Seah K."/>
            <person name="Emmerich C."/>
        </authorList>
    </citation>
    <scope>NUCLEOTIDE SEQUENCE</scope>
    <source>
        <strain evidence="3">DP1</strain>
    </source>
</reference>
<proteinExistence type="predicted"/>
<dbReference type="Proteomes" id="UP001295684">
    <property type="component" value="Unassembled WGS sequence"/>
</dbReference>
<dbReference type="EMBL" id="CAMPGE010008638">
    <property type="protein sequence ID" value="CAI2367527.1"/>
    <property type="molecule type" value="Genomic_DNA"/>
</dbReference>
<comment type="caution">
    <text evidence="3">The sequence shown here is derived from an EMBL/GenBank/DDBJ whole genome shotgun (WGS) entry which is preliminary data.</text>
</comment>
<dbReference type="InterPro" id="IPR032942">
    <property type="entry name" value="BPI/LBP/Plunc"/>
</dbReference>
<feature type="chain" id="PRO_5042212864" description="Lipid-binding serum glycoprotein C-terminal domain-containing protein" evidence="1">
    <location>
        <begin position="20"/>
        <end position="488"/>
    </location>
</feature>
<dbReference type="InterPro" id="IPR017943">
    <property type="entry name" value="Bactericidal_perm-incr_a/b_dom"/>
</dbReference>
<dbReference type="GO" id="GO:0008289">
    <property type="term" value="F:lipid binding"/>
    <property type="evidence" value="ECO:0007669"/>
    <property type="project" value="InterPro"/>
</dbReference>
<keyword evidence="4" id="KW-1185">Reference proteome</keyword>
<organism evidence="3 4">
    <name type="scientific">Euplotes crassus</name>
    <dbReference type="NCBI Taxonomy" id="5936"/>
    <lineage>
        <taxon>Eukaryota</taxon>
        <taxon>Sar</taxon>
        <taxon>Alveolata</taxon>
        <taxon>Ciliophora</taxon>
        <taxon>Intramacronucleata</taxon>
        <taxon>Spirotrichea</taxon>
        <taxon>Hypotrichia</taxon>
        <taxon>Euplotida</taxon>
        <taxon>Euplotidae</taxon>
        <taxon>Moneuplotes</taxon>
    </lineage>
</organism>